<feature type="transmembrane region" description="Helical" evidence="1">
    <location>
        <begin position="129"/>
        <end position="151"/>
    </location>
</feature>
<organism evidence="2 3">
    <name type="scientific">Hymenobacter jeollabukensis</name>
    <dbReference type="NCBI Taxonomy" id="2025313"/>
    <lineage>
        <taxon>Bacteria</taxon>
        <taxon>Pseudomonadati</taxon>
        <taxon>Bacteroidota</taxon>
        <taxon>Cytophagia</taxon>
        <taxon>Cytophagales</taxon>
        <taxon>Hymenobacteraceae</taxon>
        <taxon>Hymenobacter</taxon>
    </lineage>
</organism>
<comment type="caution">
    <text evidence="2">The sequence shown here is derived from an EMBL/GenBank/DDBJ whole genome shotgun (WGS) entry which is preliminary data.</text>
</comment>
<dbReference type="EMBL" id="VAJM01000013">
    <property type="protein sequence ID" value="TLM89543.1"/>
    <property type="molecule type" value="Genomic_DNA"/>
</dbReference>
<gene>
    <name evidence="2" type="ORF">FDY95_20955</name>
</gene>
<feature type="transmembrane region" description="Helical" evidence="1">
    <location>
        <begin position="163"/>
        <end position="185"/>
    </location>
</feature>
<feature type="transmembrane region" description="Helical" evidence="1">
    <location>
        <begin position="103"/>
        <end position="123"/>
    </location>
</feature>
<feature type="transmembrane region" description="Helical" evidence="1">
    <location>
        <begin position="16"/>
        <end position="35"/>
    </location>
</feature>
<keyword evidence="1" id="KW-0472">Membrane</keyword>
<dbReference type="RefSeq" id="WP_138080642.1">
    <property type="nucleotide sequence ID" value="NZ_VAJM01000013.1"/>
</dbReference>
<keyword evidence="3" id="KW-1185">Reference proteome</keyword>
<sequence>MDAPLPNTAWLQTTRTVLILVSGFGVWIPLLIGLWRWRSLSLPAKIIVGYFGFWAVEAVVDQWSRKVLHNNIYLYHLSVLVETWLLGWAYYHSYDLKPVRRAMLPVALAFTLLAIADACWIAGLDHLNVVTRAVQVMIMLSLVLLYFEQWVRDMRLDNPWHNLMFLVSVGLAIYYAGSVMSYLLIDDNSSAVASLIMSVIIDITYIVALGLMTLGLWREIHPRTSPAYETTPA</sequence>
<keyword evidence="1" id="KW-1133">Transmembrane helix</keyword>
<feature type="transmembrane region" description="Helical" evidence="1">
    <location>
        <begin position="72"/>
        <end position="91"/>
    </location>
</feature>
<evidence type="ECO:0000313" key="3">
    <source>
        <dbReference type="Proteomes" id="UP000305517"/>
    </source>
</evidence>
<proteinExistence type="predicted"/>
<feature type="transmembrane region" description="Helical" evidence="1">
    <location>
        <begin position="42"/>
        <end position="60"/>
    </location>
</feature>
<dbReference type="Proteomes" id="UP000305517">
    <property type="component" value="Unassembled WGS sequence"/>
</dbReference>
<evidence type="ECO:0000313" key="2">
    <source>
        <dbReference type="EMBL" id="TLM89543.1"/>
    </source>
</evidence>
<dbReference type="OrthoDB" id="879657at2"/>
<keyword evidence="1" id="KW-0812">Transmembrane</keyword>
<accession>A0A5R8WKS6</accession>
<dbReference type="AlphaFoldDB" id="A0A5R8WKS6"/>
<reference evidence="2 3" key="1">
    <citation type="submission" date="2019-05" db="EMBL/GenBank/DDBJ databases">
        <title>Hymenobacter edaphi sp. nov., isolated from abandoned arsenic-contaminated farmland soil.</title>
        <authorList>
            <person name="Nie L."/>
        </authorList>
    </citation>
    <scope>NUCLEOTIDE SEQUENCE [LARGE SCALE GENOMIC DNA]</scope>
    <source>
        <strain evidence="2 3">1-3-3-8</strain>
    </source>
</reference>
<name>A0A5R8WKS6_9BACT</name>
<protein>
    <submittedName>
        <fullName evidence="2">Uncharacterized protein</fullName>
    </submittedName>
</protein>
<evidence type="ECO:0000256" key="1">
    <source>
        <dbReference type="SAM" id="Phobius"/>
    </source>
</evidence>
<feature type="transmembrane region" description="Helical" evidence="1">
    <location>
        <begin position="191"/>
        <end position="217"/>
    </location>
</feature>